<sequence>MKKALLGLLLFLLLVGCSGQDDLPSQPSDKEAQGPSQESLAALSEEAEKVEVDLPDFVREAHPTAQETYKLAYAHQDVLKYMPCFCGCGDTGHEHNLHCFIQDVKSNGEVVWDRMGYT</sequence>
<dbReference type="PROSITE" id="PS51257">
    <property type="entry name" value="PROKAR_LIPOPROTEIN"/>
    <property type="match status" value="1"/>
</dbReference>
<dbReference type="InterPro" id="IPR025673">
    <property type="entry name" value="PCYCGC"/>
</dbReference>
<dbReference type="Proteomes" id="UP000237797">
    <property type="component" value="Unassembled WGS sequence"/>
</dbReference>
<dbReference type="Pfam" id="PF13798">
    <property type="entry name" value="PCYCGC"/>
    <property type="match status" value="1"/>
</dbReference>
<evidence type="ECO:0000313" key="4">
    <source>
        <dbReference type="Proteomes" id="UP000237797"/>
    </source>
</evidence>
<dbReference type="EMBL" id="PVNE01000016">
    <property type="protein sequence ID" value="PRX40180.1"/>
    <property type="molecule type" value="Genomic_DNA"/>
</dbReference>
<protein>
    <submittedName>
        <fullName evidence="3">Uncharacterized protein with PCYCGC motif</fullName>
    </submittedName>
</protein>
<name>A0A2T0LDP6_9BACL</name>
<comment type="caution">
    <text evidence="3">The sequence shown here is derived from an EMBL/GenBank/DDBJ whole genome shotgun (WGS) entry which is preliminary data.</text>
</comment>
<evidence type="ECO:0000256" key="1">
    <source>
        <dbReference type="SAM" id="MobiDB-lite"/>
    </source>
</evidence>
<evidence type="ECO:0000256" key="2">
    <source>
        <dbReference type="SAM" id="SignalP"/>
    </source>
</evidence>
<organism evidence="3 4">
    <name type="scientific">Planifilum fimeticola</name>
    <dbReference type="NCBI Taxonomy" id="201975"/>
    <lineage>
        <taxon>Bacteria</taxon>
        <taxon>Bacillati</taxon>
        <taxon>Bacillota</taxon>
        <taxon>Bacilli</taxon>
        <taxon>Bacillales</taxon>
        <taxon>Thermoactinomycetaceae</taxon>
        <taxon>Planifilum</taxon>
    </lineage>
</organism>
<gene>
    <name evidence="3" type="ORF">CLV97_11663</name>
</gene>
<feature type="chain" id="PRO_5039500780" evidence="2">
    <location>
        <begin position="20"/>
        <end position="118"/>
    </location>
</feature>
<keyword evidence="2" id="KW-0732">Signal</keyword>
<dbReference type="OrthoDB" id="2654667at2"/>
<dbReference type="AlphaFoldDB" id="A0A2T0LDP6"/>
<proteinExistence type="predicted"/>
<feature type="signal peptide" evidence="2">
    <location>
        <begin position="1"/>
        <end position="19"/>
    </location>
</feature>
<evidence type="ECO:0000313" key="3">
    <source>
        <dbReference type="EMBL" id="PRX40180.1"/>
    </source>
</evidence>
<accession>A0A2T0LDP6</accession>
<keyword evidence="4" id="KW-1185">Reference proteome</keyword>
<feature type="region of interest" description="Disordered" evidence="1">
    <location>
        <begin position="22"/>
        <end position="45"/>
    </location>
</feature>
<reference evidence="3 4" key="1">
    <citation type="submission" date="2018-03" db="EMBL/GenBank/DDBJ databases">
        <title>Genomic Encyclopedia of Archaeal and Bacterial Type Strains, Phase II (KMG-II): from individual species to whole genera.</title>
        <authorList>
            <person name="Goeker M."/>
        </authorList>
    </citation>
    <scope>NUCLEOTIDE SEQUENCE [LARGE SCALE GENOMIC DNA]</scope>
    <source>
        <strain evidence="3 4">DSM 44946</strain>
    </source>
</reference>